<sequence>MAERIAGSFWVSQRELRTRIKAPFALVLLPFSRLIFVSKKTPYSLPHPGDPAEDEIEMASADESTRSTTANAQDHGQCGLLGLPAELRLHIWELAFPTMPRSIKTAKELIGARGPDANTLLICHQIKAEAADIFEECPERWKRMRYLVTEKWGQH</sequence>
<evidence type="ECO:0000313" key="2">
    <source>
        <dbReference type="Proteomes" id="UP001281147"/>
    </source>
</evidence>
<name>A0ACC3MMH8_9PEZI</name>
<protein>
    <submittedName>
        <fullName evidence="1">Uncharacterized protein</fullName>
    </submittedName>
</protein>
<reference evidence="1" key="1">
    <citation type="submission" date="2023-07" db="EMBL/GenBank/DDBJ databases">
        <title>Black Yeasts Isolated from many extreme environments.</title>
        <authorList>
            <person name="Coleine C."/>
            <person name="Stajich J.E."/>
            <person name="Selbmann L."/>
        </authorList>
    </citation>
    <scope>NUCLEOTIDE SEQUENCE</scope>
    <source>
        <strain evidence="1">CCFEE 5714</strain>
    </source>
</reference>
<gene>
    <name evidence="1" type="ORF">LTR37_016613</name>
</gene>
<dbReference type="Proteomes" id="UP001281147">
    <property type="component" value="Unassembled WGS sequence"/>
</dbReference>
<dbReference type="EMBL" id="JAUTXU010000201">
    <property type="protein sequence ID" value="KAK3699139.1"/>
    <property type="molecule type" value="Genomic_DNA"/>
</dbReference>
<accession>A0ACC3MMH8</accession>
<keyword evidence="2" id="KW-1185">Reference proteome</keyword>
<evidence type="ECO:0000313" key="1">
    <source>
        <dbReference type="EMBL" id="KAK3699139.1"/>
    </source>
</evidence>
<comment type="caution">
    <text evidence="1">The sequence shown here is derived from an EMBL/GenBank/DDBJ whole genome shotgun (WGS) entry which is preliminary data.</text>
</comment>
<proteinExistence type="predicted"/>
<organism evidence="1 2">
    <name type="scientific">Vermiconidia calcicola</name>
    <dbReference type="NCBI Taxonomy" id="1690605"/>
    <lineage>
        <taxon>Eukaryota</taxon>
        <taxon>Fungi</taxon>
        <taxon>Dikarya</taxon>
        <taxon>Ascomycota</taxon>
        <taxon>Pezizomycotina</taxon>
        <taxon>Dothideomycetes</taxon>
        <taxon>Dothideomycetidae</taxon>
        <taxon>Mycosphaerellales</taxon>
        <taxon>Extremaceae</taxon>
        <taxon>Vermiconidia</taxon>
    </lineage>
</organism>